<evidence type="ECO:0000313" key="1">
    <source>
        <dbReference type="EMBL" id="TWD80738.1"/>
    </source>
</evidence>
<reference evidence="1 2" key="1">
    <citation type="submission" date="2019-06" db="EMBL/GenBank/DDBJ databases">
        <title>Sequencing the genomes of 1000 actinobacteria strains.</title>
        <authorList>
            <person name="Klenk H.-P."/>
        </authorList>
    </citation>
    <scope>NUCLEOTIDE SEQUENCE [LARGE SCALE GENOMIC DNA]</scope>
    <source>
        <strain evidence="1 2">DSM 24683</strain>
    </source>
</reference>
<gene>
    <name evidence="1" type="ORF">FB561_1826</name>
</gene>
<dbReference type="EMBL" id="VIVK01000001">
    <property type="protein sequence ID" value="TWD80738.1"/>
    <property type="molecule type" value="Genomic_DNA"/>
</dbReference>
<dbReference type="RefSeq" id="WP_202880571.1">
    <property type="nucleotide sequence ID" value="NZ_VIVK01000001.1"/>
</dbReference>
<accession>A0A561BPD9</accession>
<keyword evidence="2" id="KW-1185">Reference proteome</keyword>
<evidence type="ECO:0008006" key="3">
    <source>
        <dbReference type="Google" id="ProtNLM"/>
    </source>
</evidence>
<name>A0A561BPD9_9ACTN</name>
<sequence>MLPWTWGTTAAEEAAEYACDRFVEGPSVAVYRAVDSAGSADAVYRWYCQLKVAPYSYDWIDNFGKRSPRTLTPGADELVLGQDFMTIFDLAAFEPGRDLTLKMKGLGARVFGRLAISYTVRPTDRGSRLVAKIALPVDPGPIGRTKQYLLAWGDLVMMRKQLLLFAELASSSARSDASRS</sequence>
<dbReference type="AlphaFoldDB" id="A0A561BPD9"/>
<evidence type="ECO:0000313" key="2">
    <source>
        <dbReference type="Proteomes" id="UP000318380"/>
    </source>
</evidence>
<comment type="caution">
    <text evidence="1">The sequence shown here is derived from an EMBL/GenBank/DDBJ whole genome shotgun (WGS) entry which is preliminary data.</text>
</comment>
<protein>
    <recommendedName>
        <fullName evidence="3">Polyketide cyclase/dehydrase/lipid transport protein</fullName>
    </recommendedName>
</protein>
<dbReference type="Proteomes" id="UP000318380">
    <property type="component" value="Unassembled WGS sequence"/>
</dbReference>
<proteinExistence type="predicted"/>
<organism evidence="1 2">
    <name type="scientific">Kribbella amoyensis</name>
    <dbReference type="NCBI Taxonomy" id="996641"/>
    <lineage>
        <taxon>Bacteria</taxon>
        <taxon>Bacillati</taxon>
        <taxon>Actinomycetota</taxon>
        <taxon>Actinomycetes</taxon>
        <taxon>Propionibacteriales</taxon>
        <taxon>Kribbellaceae</taxon>
        <taxon>Kribbella</taxon>
    </lineage>
</organism>